<dbReference type="InterPro" id="IPR029063">
    <property type="entry name" value="SAM-dependent_MTases_sf"/>
</dbReference>
<feature type="binding site" evidence="6">
    <location>
        <position position="112"/>
    </location>
    <ligand>
        <name>S-adenosyl-L-methionine</name>
        <dbReference type="ChEBI" id="CHEBI:59789"/>
    </ligand>
</feature>
<evidence type="ECO:0000256" key="6">
    <source>
        <dbReference type="HAMAP-Rule" id="MF_01007"/>
    </source>
</evidence>
<gene>
    <name evidence="6 9" type="primary">rsmH</name>
    <name evidence="9" type="ORF">FOB82_00735</name>
</gene>
<dbReference type="PANTHER" id="PTHR11265:SF0">
    <property type="entry name" value="12S RRNA N4-METHYLCYTIDINE METHYLTRANSFERASE"/>
    <property type="match status" value="1"/>
</dbReference>
<keyword evidence="6" id="KW-0963">Cytoplasm</keyword>
<protein>
    <recommendedName>
        <fullName evidence="6">Ribosomal RNA small subunit methyltransferase H</fullName>
        <ecNumber evidence="6">2.1.1.199</ecNumber>
    </recommendedName>
    <alternativeName>
        <fullName evidence="6">16S rRNA m(4)C1402 methyltransferase</fullName>
    </alternativeName>
    <alternativeName>
        <fullName evidence="6">rRNA (cytosine-N(4)-)-methyltransferase RsmH</fullName>
    </alternativeName>
</protein>
<comment type="similarity">
    <text evidence="1 6">Belongs to the methyltransferase superfamily. RsmH family.</text>
</comment>
<name>A0A6B8TLL1_9CORY</name>
<feature type="chain" id="PRO_5025683459" description="Ribosomal RNA small subunit methyltransferase H" evidence="8">
    <location>
        <begin position="23"/>
        <end position="398"/>
    </location>
</feature>
<dbReference type="GO" id="GO:0071424">
    <property type="term" value="F:rRNA (cytosine-N4-)-methyltransferase activity"/>
    <property type="evidence" value="ECO:0007669"/>
    <property type="project" value="UniProtKB-UniRule"/>
</dbReference>
<dbReference type="InterPro" id="IPR002903">
    <property type="entry name" value="RsmH"/>
</dbReference>
<keyword evidence="5 6" id="KW-0949">S-adenosyl-L-methionine</keyword>
<dbReference type="SUPFAM" id="SSF81799">
    <property type="entry name" value="Putative methyltransferase TM0872, insert domain"/>
    <property type="match status" value="1"/>
</dbReference>
<evidence type="ECO:0000256" key="1">
    <source>
        <dbReference type="ARBA" id="ARBA00010396"/>
    </source>
</evidence>
<keyword evidence="2 6" id="KW-0698">rRNA processing</keyword>
<sequence>MSASAAASSSAANAANSSAANAASSSAPNAASSSAPNAASDSAAAPGDRKSGEHGHVPVLLDRVTALLEPGITAVGSPDGTGAVVVDGTLGAGGHAEHLLETFPGLHLIGLDRDAAALTSARKRLARFGDRFVGVQTRFDGLADVIGVDGAVAVPGFDPDDTANLDPQAPAIALARDVGLAGALFDLGVSSMQLDQVDRGFAYRVDAPLDMRMDPTTGPTAADVLNGYSHGDLARILSTYGDERFAGRIATAVLREREKEPFSTSGRLVELLYDAIPAASRRTGGHPAKRTFQALRVEVNRELEALENVLPMTCEGLAVGGRTVYMSYQSLEDRLVKREFAERVKSTTPAGLPMELPGHEPKFRLITRGAVKADAREIEDNPRAAPVRVRCIERTRPN</sequence>
<feature type="binding site" evidence="6">
    <location>
        <position position="186"/>
    </location>
    <ligand>
        <name>S-adenosyl-L-methionine</name>
        <dbReference type="ChEBI" id="CHEBI:59789"/>
    </ligand>
</feature>
<evidence type="ECO:0000313" key="10">
    <source>
        <dbReference type="Proteomes" id="UP000426857"/>
    </source>
</evidence>
<comment type="catalytic activity">
    <reaction evidence="6">
        <text>cytidine(1402) in 16S rRNA + S-adenosyl-L-methionine = N(4)-methylcytidine(1402) in 16S rRNA + S-adenosyl-L-homocysteine + H(+)</text>
        <dbReference type="Rhea" id="RHEA:42928"/>
        <dbReference type="Rhea" id="RHEA-COMP:10286"/>
        <dbReference type="Rhea" id="RHEA-COMP:10287"/>
        <dbReference type="ChEBI" id="CHEBI:15378"/>
        <dbReference type="ChEBI" id="CHEBI:57856"/>
        <dbReference type="ChEBI" id="CHEBI:59789"/>
        <dbReference type="ChEBI" id="CHEBI:74506"/>
        <dbReference type="ChEBI" id="CHEBI:82748"/>
        <dbReference type="EC" id="2.1.1.199"/>
    </reaction>
</comment>
<evidence type="ECO:0000256" key="5">
    <source>
        <dbReference type="ARBA" id="ARBA00022691"/>
    </source>
</evidence>
<evidence type="ECO:0000256" key="3">
    <source>
        <dbReference type="ARBA" id="ARBA00022603"/>
    </source>
</evidence>
<dbReference type="GO" id="GO:0005737">
    <property type="term" value="C:cytoplasm"/>
    <property type="evidence" value="ECO:0007669"/>
    <property type="project" value="UniProtKB-SubCell"/>
</dbReference>
<dbReference type="HAMAP" id="MF_01007">
    <property type="entry name" value="16SrRNA_methyltr_H"/>
    <property type="match status" value="1"/>
</dbReference>
<dbReference type="Proteomes" id="UP000426857">
    <property type="component" value="Chromosome"/>
</dbReference>
<accession>A0A6B8TLL1</accession>
<reference evidence="9 10" key="1">
    <citation type="submission" date="2019-11" db="EMBL/GenBank/DDBJ databases">
        <title>FDA dAtabase for Regulatory Grade micrObial Sequences (FDA-ARGOS): Supporting development and validation of Infectious Disease Dx tests.</title>
        <authorList>
            <person name="Kerrigan L."/>
            <person name="Long C."/>
            <person name="Tallon L."/>
            <person name="Sadzewicz L."/>
            <person name="Vavikolanu K."/>
            <person name="Mehta A."/>
            <person name="Aluvathingal J."/>
            <person name="Nadendla S."/>
            <person name="Yan Y."/>
            <person name="Sichtig H."/>
        </authorList>
    </citation>
    <scope>NUCLEOTIDE SEQUENCE [LARGE SCALE GENOMIC DNA]</scope>
    <source>
        <strain evidence="9 10">FDAARGOS_674</strain>
    </source>
</reference>
<dbReference type="KEGG" id="cxe:FOB82_00735"/>
<dbReference type="RefSeq" id="WP_155867222.1">
    <property type="nucleotide sequence ID" value="NZ_CP046322.1"/>
</dbReference>
<dbReference type="NCBIfam" id="TIGR00006">
    <property type="entry name" value="16S rRNA (cytosine(1402)-N(4))-methyltransferase RsmH"/>
    <property type="match status" value="1"/>
</dbReference>
<dbReference type="PANTHER" id="PTHR11265">
    <property type="entry name" value="S-ADENOSYL-METHYLTRANSFERASE MRAW"/>
    <property type="match status" value="1"/>
</dbReference>
<feature type="signal peptide" evidence="8">
    <location>
        <begin position="1"/>
        <end position="22"/>
    </location>
</feature>
<dbReference type="Gene3D" id="3.40.50.150">
    <property type="entry name" value="Vaccinia Virus protein VP39"/>
    <property type="match status" value="1"/>
</dbReference>
<dbReference type="AlphaFoldDB" id="A0A6B8TLL1"/>
<comment type="subcellular location">
    <subcellularLocation>
        <location evidence="6">Cytoplasm</location>
    </subcellularLocation>
</comment>
<dbReference type="Gene3D" id="1.10.150.170">
    <property type="entry name" value="Putative methyltransferase TM0872, insert domain"/>
    <property type="match status" value="1"/>
</dbReference>
<keyword evidence="4 6" id="KW-0808">Transferase</keyword>
<dbReference type="EC" id="2.1.1.199" evidence="6"/>
<dbReference type="Pfam" id="PF01795">
    <property type="entry name" value="Methyltransf_5"/>
    <property type="match status" value="1"/>
</dbReference>
<feature type="binding site" evidence="6">
    <location>
        <position position="193"/>
    </location>
    <ligand>
        <name>S-adenosyl-L-methionine</name>
        <dbReference type="ChEBI" id="CHEBI:59789"/>
    </ligand>
</feature>
<evidence type="ECO:0000256" key="4">
    <source>
        <dbReference type="ARBA" id="ARBA00022679"/>
    </source>
</evidence>
<dbReference type="EMBL" id="CP046322">
    <property type="protein sequence ID" value="QGS33691.1"/>
    <property type="molecule type" value="Genomic_DNA"/>
</dbReference>
<evidence type="ECO:0000256" key="7">
    <source>
        <dbReference type="SAM" id="MobiDB-lite"/>
    </source>
</evidence>
<evidence type="ECO:0000256" key="2">
    <source>
        <dbReference type="ARBA" id="ARBA00022552"/>
    </source>
</evidence>
<evidence type="ECO:0000256" key="8">
    <source>
        <dbReference type="SAM" id="SignalP"/>
    </source>
</evidence>
<dbReference type="SUPFAM" id="SSF53335">
    <property type="entry name" value="S-adenosyl-L-methionine-dependent methyltransferases"/>
    <property type="match status" value="1"/>
</dbReference>
<dbReference type="GO" id="GO:0070475">
    <property type="term" value="P:rRNA base methylation"/>
    <property type="evidence" value="ECO:0007669"/>
    <property type="project" value="UniProtKB-UniRule"/>
</dbReference>
<dbReference type="InterPro" id="IPR023397">
    <property type="entry name" value="SAM-dep_MeTrfase_MraW_recog"/>
</dbReference>
<comment type="function">
    <text evidence="6">Specifically methylates the N4 position of cytidine in position 1402 (C1402) of 16S rRNA.</text>
</comment>
<keyword evidence="8" id="KW-0732">Signal</keyword>
<proteinExistence type="inferred from homology"/>
<feature type="region of interest" description="Disordered" evidence="7">
    <location>
        <begin position="1"/>
        <end position="55"/>
    </location>
</feature>
<organism evidence="9 10">
    <name type="scientific">Corynebacterium xerosis</name>
    <dbReference type="NCBI Taxonomy" id="1725"/>
    <lineage>
        <taxon>Bacteria</taxon>
        <taxon>Bacillati</taxon>
        <taxon>Actinomycetota</taxon>
        <taxon>Actinomycetes</taxon>
        <taxon>Mycobacteriales</taxon>
        <taxon>Corynebacteriaceae</taxon>
        <taxon>Corynebacterium</taxon>
    </lineage>
</organism>
<feature type="compositionally biased region" description="Low complexity" evidence="7">
    <location>
        <begin position="1"/>
        <end position="46"/>
    </location>
</feature>
<feature type="binding site" evidence="6">
    <location>
        <begin position="93"/>
        <end position="95"/>
    </location>
    <ligand>
        <name>S-adenosyl-L-methionine</name>
        <dbReference type="ChEBI" id="CHEBI:59789"/>
    </ligand>
</feature>
<feature type="binding site" evidence="6">
    <location>
        <position position="139"/>
    </location>
    <ligand>
        <name>S-adenosyl-L-methionine</name>
        <dbReference type="ChEBI" id="CHEBI:59789"/>
    </ligand>
</feature>
<keyword evidence="3 6" id="KW-0489">Methyltransferase</keyword>
<evidence type="ECO:0000313" key="9">
    <source>
        <dbReference type="EMBL" id="QGS33691.1"/>
    </source>
</evidence>